<proteinExistence type="predicted"/>
<name>A0A140XAZ3_9CAUD</name>
<evidence type="ECO:0000313" key="1">
    <source>
        <dbReference type="EMBL" id="AIM51648.1"/>
    </source>
</evidence>
<gene>
    <name evidence="1" type="ORF">HQ82_0084</name>
</gene>
<organism evidence="1">
    <name type="scientific">Dickeya phage phiDP10.3</name>
    <dbReference type="NCBI Taxonomy" id="1542132"/>
    <lineage>
        <taxon>Viruses</taxon>
        <taxon>Duplodnaviria</taxon>
        <taxon>Heunggongvirae</taxon>
        <taxon>Uroviricota</taxon>
        <taxon>Caudoviricetes</taxon>
        <taxon>Pantevenvirales</taxon>
        <taxon>Ackermannviridae</taxon>
        <taxon>Aglimvirinae</taxon>
    </lineage>
</organism>
<sequence>MPLAARAILRGDYTGSLIHGGFGFLHGGEWQVSTCALSSA</sequence>
<protein>
    <submittedName>
        <fullName evidence="1">Uncharacterized protein</fullName>
    </submittedName>
</protein>
<reference evidence="1" key="1">
    <citation type="journal article" date="2015" name="PLoS ONE">
        <title>Genomic, proteomic and morphological characterization of two novel broad host lytic bacteriophages PhiPD10.3 and PhiPD23.1 infecting pectinolytic Pectobacterium spp. and Dickeya spp.</title>
        <authorList>
            <person name="Czajkowski R."/>
            <person name="Ozymko Z."/>
            <person name="de Jager V."/>
            <person name="Siwinska J."/>
            <person name="Smolarska A."/>
            <person name="Ossowicki A."/>
            <person name="Narajczyk M."/>
            <person name="Lojkowska E."/>
        </authorList>
    </citation>
    <scope>NUCLEOTIDE SEQUENCE</scope>
</reference>
<accession>A0A140XAZ3</accession>
<dbReference type="EMBL" id="KM209270">
    <property type="protein sequence ID" value="AIM51648.1"/>
    <property type="molecule type" value="Genomic_DNA"/>
</dbReference>